<accession>A0A6J4V6D2</accession>
<evidence type="ECO:0000256" key="2">
    <source>
        <dbReference type="ARBA" id="ARBA00008520"/>
    </source>
</evidence>
<protein>
    <submittedName>
        <fullName evidence="5">ABC transporter, substrate-binding protein (Cluster 1, maltose/g3p/polyamine/iron)</fullName>
    </submittedName>
</protein>
<name>A0A6J4V6D2_9BACT</name>
<reference evidence="5" key="1">
    <citation type="submission" date="2020-02" db="EMBL/GenBank/DDBJ databases">
        <authorList>
            <person name="Meier V. D."/>
        </authorList>
    </citation>
    <scope>NUCLEOTIDE SEQUENCE</scope>
    <source>
        <strain evidence="5">AVDCRST_MAG59</strain>
    </source>
</reference>
<comment type="similarity">
    <text evidence="2">Belongs to the bacterial solute-binding protein 1 family.</text>
</comment>
<dbReference type="Gene3D" id="3.40.190.10">
    <property type="entry name" value="Periplasmic binding protein-like II"/>
    <property type="match status" value="1"/>
</dbReference>
<dbReference type="PANTHER" id="PTHR43649">
    <property type="entry name" value="ARABINOSE-BINDING PROTEIN-RELATED"/>
    <property type="match status" value="1"/>
</dbReference>
<dbReference type="PANTHER" id="PTHR43649:SF34">
    <property type="entry name" value="ABC TRANSPORTER PERIPLASMIC-BINDING PROTEIN YCJN-RELATED"/>
    <property type="match status" value="1"/>
</dbReference>
<sequence>MRDDRLRSMIARPASRRRVLQGAGASALLAASTPFFRTGAGAATLRQTPTTRNIEGTNLSILLWSHFVPRHDVWFDQFVAEWGEANGVTVQVDHINTADIPAAIAAEIGAGQGHDIVEHIASLAQYEKSVLDLTDLVDEATARHGEQLPMARRNSFNPTTEVYYGFCHGYAPDPGNYRRSLWETAGMEAGPDSWETLLTGGAAIKADQGVQMGLGMSNEIDSRMAAQSLMWAYGAAVQDENENVVINSPETLAAVEYMAQLYQQAMTPEVFGWNAASNNQLLVAGRASYILNSISAYRTAQRDQPETGADIFFTRPIVGPAGEEAALAHGHAVFVSMIPNYAQYPDTAKEFLLHLVGNYAAACEESELYNFPAWTSTVPELEGWLTEDPFGSEPADKLAVLQTANDWTTNLGHPGPANAAMGEIFALPILPNMMARAAQGQQSAQDSVAQAEQEVNEIFAKWRGEGLIGGGA</sequence>
<organism evidence="5">
    <name type="scientific">uncultured Thermomicrobiales bacterium</name>
    <dbReference type="NCBI Taxonomy" id="1645740"/>
    <lineage>
        <taxon>Bacteria</taxon>
        <taxon>Pseudomonadati</taxon>
        <taxon>Thermomicrobiota</taxon>
        <taxon>Thermomicrobia</taxon>
        <taxon>Thermomicrobiales</taxon>
        <taxon>environmental samples</taxon>
    </lineage>
</organism>
<dbReference type="GO" id="GO:0042597">
    <property type="term" value="C:periplasmic space"/>
    <property type="evidence" value="ECO:0007669"/>
    <property type="project" value="UniProtKB-SubCell"/>
</dbReference>
<dbReference type="InterPro" id="IPR050490">
    <property type="entry name" value="Bact_solute-bd_prot1"/>
</dbReference>
<dbReference type="Pfam" id="PF13416">
    <property type="entry name" value="SBP_bac_8"/>
    <property type="match status" value="1"/>
</dbReference>
<comment type="subcellular location">
    <subcellularLocation>
        <location evidence="1">Periplasm</location>
    </subcellularLocation>
</comment>
<evidence type="ECO:0000313" key="5">
    <source>
        <dbReference type="EMBL" id="CAA9570693.1"/>
    </source>
</evidence>
<evidence type="ECO:0000256" key="4">
    <source>
        <dbReference type="ARBA" id="ARBA00022729"/>
    </source>
</evidence>
<evidence type="ECO:0000256" key="1">
    <source>
        <dbReference type="ARBA" id="ARBA00004418"/>
    </source>
</evidence>
<dbReference type="SUPFAM" id="SSF53850">
    <property type="entry name" value="Periplasmic binding protein-like II"/>
    <property type="match status" value="1"/>
</dbReference>
<evidence type="ECO:0000256" key="3">
    <source>
        <dbReference type="ARBA" id="ARBA00022448"/>
    </source>
</evidence>
<dbReference type="EMBL" id="CADCWF010000251">
    <property type="protein sequence ID" value="CAA9570693.1"/>
    <property type="molecule type" value="Genomic_DNA"/>
</dbReference>
<dbReference type="InterPro" id="IPR006311">
    <property type="entry name" value="TAT_signal"/>
</dbReference>
<proteinExistence type="inferred from homology"/>
<gene>
    <name evidence="5" type="ORF">AVDCRST_MAG59-3515</name>
</gene>
<dbReference type="InterPro" id="IPR006059">
    <property type="entry name" value="SBP"/>
</dbReference>
<dbReference type="AlphaFoldDB" id="A0A6J4V6D2"/>
<keyword evidence="3" id="KW-0813">Transport</keyword>
<keyword evidence="4" id="KW-0732">Signal</keyword>
<dbReference type="PROSITE" id="PS51318">
    <property type="entry name" value="TAT"/>
    <property type="match status" value="1"/>
</dbReference>